<reference evidence="10 11" key="1">
    <citation type="journal article" date="2010" name="Cell Res.">
        <title>Complete genome sequence of the rifamycin SV-producing Amycolatopsis mediterranei U32 revealed its genetic characteristics in phylogeny and metabolism.</title>
        <authorList>
            <person name="Zhao W."/>
            <person name="Zhong Y."/>
            <person name="Yuan H."/>
            <person name="Wang J."/>
            <person name="Zheng H."/>
            <person name="Wang Y."/>
            <person name="Cen X."/>
            <person name="Xu F."/>
            <person name="Bai J."/>
            <person name="Han X."/>
            <person name="Lu G."/>
            <person name="Zhu Y."/>
            <person name="Shao Z."/>
            <person name="Yan H."/>
            <person name="Li C."/>
            <person name="Peng N."/>
            <person name="Zhang Z."/>
            <person name="Zhang Y."/>
            <person name="Lin W."/>
            <person name="Fan Y."/>
            <person name="Qin Z."/>
            <person name="Hu Y."/>
            <person name="Zhu B."/>
            <person name="Wang S."/>
            <person name="Ding X."/>
            <person name="Zhao G.P."/>
        </authorList>
    </citation>
    <scope>NUCLEOTIDE SEQUENCE [LARGE SCALE GENOMIC DNA]</scope>
    <source>
        <strain evidence="11">U-32</strain>
    </source>
</reference>
<dbReference type="HOGENOM" id="CLU_018204_0_3_11"/>
<dbReference type="Pfam" id="PF02770">
    <property type="entry name" value="Acyl-CoA_dh_M"/>
    <property type="match status" value="1"/>
</dbReference>
<sequence length="386" mass="41872">MVTFTAEHVALRQLVREFAEKEIGPYADDWEANGSFPAHELFPKLAELGLLGLEYDPAYGGQGADHLCTVILHEELGRVGPAGVALGIGIQTDMATPSLHRYGSEELKQRYLVPAISGEAVCAVAVTEPDTGSDVAALTTRAVRDGDDWVINGSKAYITNGTQADWICLLARTSDKPAGGGAGVGLSQIIVPADTPGFHVSRKLDKLGMRSSDTAELTFTDARVPVANTIGEIDLGFYQQMSQFQNERLAMGYAAVGGMETALTRTADYLKTRKVFGKPLIDNQHLAFTLAELSARLDVLRHYNYAAAEAYIRGEDVNRFATVGKLEAGRLAREISATCLQFHGAIGYMEEMWTARYFRDSPVWSIGGGADEVMLYVLSRLDGYHA</sequence>
<evidence type="ECO:0000259" key="7">
    <source>
        <dbReference type="Pfam" id="PF00441"/>
    </source>
</evidence>
<evidence type="ECO:0000313" key="10">
    <source>
        <dbReference type="EMBL" id="ADJ47072.1"/>
    </source>
</evidence>
<evidence type="ECO:0000259" key="9">
    <source>
        <dbReference type="Pfam" id="PF02771"/>
    </source>
</evidence>
<dbReference type="InterPro" id="IPR037069">
    <property type="entry name" value="AcylCoA_DH/ox_N_sf"/>
</dbReference>
<dbReference type="FunFam" id="2.40.110.10:FF:000002">
    <property type="entry name" value="Acyl-CoA dehydrogenase fadE12"/>
    <property type="match status" value="1"/>
</dbReference>
<dbReference type="GeneID" id="92873014"/>
<dbReference type="GO" id="GO:0050660">
    <property type="term" value="F:flavin adenine dinucleotide binding"/>
    <property type="evidence" value="ECO:0007669"/>
    <property type="project" value="InterPro"/>
</dbReference>
<evidence type="ECO:0000256" key="6">
    <source>
        <dbReference type="RuleBase" id="RU362125"/>
    </source>
</evidence>
<keyword evidence="4 6" id="KW-0274">FAD</keyword>
<dbReference type="InterPro" id="IPR013786">
    <property type="entry name" value="AcylCoA_DH/ox_N"/>
</dbReference>
<evidence type="ECO:0000259" key="8">
    <source>
        <dbReference type="Pfam" id="PF02770"/>
    </source>
</evidence>
<feature type="domain" description="Acyl-CoA dehydrogenase/oxidase N-terminal" evidence="9">
    <location>
        <begin position="5"/>
        <end position="119"/>
    </location>
</feature>
<proteinExistence type="inferred from homology"/>
<dbReference type="InterPro" id="IPR006091">
    <property type="entry name" value="Acyl-CoA_Oxase/DH_mid-dom"/>
</dbReference>
<accession>A0A0H3D9U8</accession>
<dbReference type="PANTHER" id="PTHR43884:SF12">
    <property type="entry name" value="ISOVALERYL-COA DEHYDROGENASE, MITOCHONDRIAL-RELATED"/>
    <property type="match status" value="1"/>
</dbReference>
<keyword evidence="5 6" id="KW-0560">Oxidoreductase</keyword>
<dbReference type="eggNOG" id="COG1960">
    <property type="taxonomic scope" value="Bacteria"/>
</dbReference>
<name>A0A0H3D9U8_AMYMU</name>
<organism evidence="10 11">
    <name type="scientific">Amycolatopsis mediterranei (strain U-32)</name>
    <dbReference type="NCBI Taxonomy" id="749927"/>
    <lineage>
        <taxon>Bacteria</taxon>
        <taxon>Bacillati</taxon>
        <taxon>Actinomycetota</taxon>
        <taxon>Actinomycetes</taxon>
        <taxon>Pseudonocardiales</taxon>
        <taxon>Pseudonocardiaceae</taxon>
        <taxon>Amycolatopsis</taxon>
    </lineage>
</organism>
<keyword evidence="3 6" id="KW-0285">Flavoprotein</keyword>
<dbReference type="AlphaFoldDB" id="A0A0H3D9U8"/>
<evidence type="ECO:0000256" key="2">
    <source>
        <dbReference type="ARBA" id="ARBA00009347"/>
    </source>
</evidence>
<comment type="cofactor">
    <cofactor evidence="1 6">
        <name>FAD</name>
        <dbReference type="ChEBI" id="CHEBI:57692"/>
    </cofactor>
</comment>
<dbReference type="Proteomes" id="UP000000328">
    <property type="component" value="Chromosome"/>
</dbReference>
<dbReference type="SUPFAM" id="SSF56645">
    <property type="entry name" value="Acyl-CoA dehydrogenase NM domain-like"/>
    <property type="match status" value="1"/>
</dbReference>
<evidence type="ECO:0000256" key="1">
    <source>
        <dbReference type="ARBA" id="ARBA00001974"/>
    </source>
</evidence>
<dbReference type="Gene3D" id="2.40.110.10">
    <property type="entry name" value="Butyryl-CoA Dehydrogenase, subunit A, domain 2"/>
    <property type="match status" value="1"/>
</dbReference>
<feature type="domain" description="Acyl-CoA oxidase/dehydrogenase middle" evidence="8">
    <location>
        <begin position="123"/>
        <end position="221"/>
    </location>
</feature>
<evidence type="ECO:0000256" key="3">
    <source>
        <dbReference type="ARBA" id="ARBA00022630"/>
    </source>
</evidence>
<dbReference type="OrthoDB" id="3176804at2"/>
<dbReference type="Gene3D" id="1.10.540.10">
    <property type="entry name" value="Acyl-CoA dehydrogenase/oxidase, N-terminal domain"/>
    <property type="match status" value="1"/>
</dbReference>
<feature type="domain" description="Acyl-CoA dehydrogenase/oxidase C-terminal" evidence="7">
    <location>
        <begin position="236"/>
        <end position="379"/>
    </location>
</feature>
<dbReference type="Pfam" id="PF00441">
    <property type="entry name" value="Acyl-CoA_dh_1"/>
    <property type="match status" value="1"/>
</dbReference>
<evidence type="ECO:0000313" key="11">
    <source>
        <dbReference type="Proteomes" id="UP000000328"/>
    </source>
</evidence>
<gene>
    <name evidence="10" type="primary">acd</name>
    <name evidence="10" type="ordered locus">AMED_5310</name>
</gene>
<dbReference type="Pfam" id="PF02771">
    <property type="entry name" value="Acyl-CoA_dh_N"/>
    <property type="match status" value="1"/>
</dbReference>
<dbReference type="SUPFAM" id="SSF47203">
    <property type="entry name" value="Acyl-CoA dehydrogenase C-terminal domain-like"/>
    <property type="match status" value="1"/>
</dbReference>
<dbReference type="KEGG" id="amd:AMED_5310"/>
<dbReference type="InterPro" id="IPR009075">
    <property type="entry name" value="AcylCo_DH/oxidase_C"/>
</dbReference>
<dbReference type="InterPro" id="IPR036250">
    <property type="entry name" value="AcylCo_DH-like_C"/>
</dbReference>
<evidence type="ECO:0000256" key="5">
    <source>
        <dbReference type="ARBA" id="ARBA00023002"/>
    </source>
</evidence>
<dbReference type="InterPro" id="IPR009100">
    <property type="entry name" value="AcylCoA_DH/oxidase_NM_dom_sf"/>
</dbReference>
<dbReference type="Gene3D" id="1.20.140.10">
    <property type="entry name" value="Butyryl-CoA Dehydrogenase, subunit A, domain 3"/>
    <property type="match status" value="1"/>
</dbReference>
<comment type="similarity">
    <text evidence="2 6">Belongs to the acyl-CoA dehydrogenase family.</text>
</comment>
<dbReference type="PATRIC" id="fig|749927.5.peg.5501"/>
<dbReference type="GO" id="GO:0003995">
    <property type="term" value="F:acyl-CoA dehydrogenase activity"/>
    <property type="evidence" value="ECO:0007669"/>
    <property type="project" value="TreeGrafter"/>
</dbReference>
<dbReference type="InterPro" id="IPR046373">
    <property type="entry name" value="Acyl-CoA_Oxase/DH_mid-dom_sf"/>
</dbReference>
<evidence type="ECO:0000256" key="4">
    <source>
        <dbReference type="ARBA" id="ARBA00022827"/>
    </source>
</evidence>
<dbReference type="RefSeq" id="WP_013227132.1">
    <property type="nucleotide sequence ID" value="NC_014318.1"/>
</dbReference>
<dbReference type="EMBL" id="CP002000">
    <property type="protein sequence ID" value="ADJ47072.1"/>
    <property type="molecule type" value="Genomic_DNA"/>
</dbReference>
<dbReference type="PANTHER" id="PTHR43884">
    <property type="entry name" value="ACYL-COA DEHYDROGENASE"/>
    <property type="match status" value="1"/>
</dbReference>
<protein>
    <submittedName>
        <fullName evidence="10">Acyl-CoA dehydrogenase</fullName>
    </submittedName>
</protein>